<dbReference type="GO" id="GO:0009279">
    <property type="term" value="C:cell outer membrane"/>
    <property type="evidence" value="ECO:0007669"/>
    <property type="project" value="UniProtKB-SubCell"/>
</dbReference>
<dbReference type="Proteomes" id="UP000245073">
    <property type="component" value="Unassembled WGS sequence"/>
</dbReference>
<evidence type="ECO:0000259" key="13">
    <source>
        <dbReference type="Pfam" id="PF00593"/>
    </source>
</evidence>
<protein>
    <recommendedName>
        <fullName evidence="13">TonB-dependent receptor-like beta-barrel domain-containing protein</fullName>
    </recommendedName>
</protein>
<dbReference type="EMBL" id="QDKQ01000069">
    <property type="protein sequence ID" value="PVM83454.1"/>
    <property type="molecule type" value="Genomic_DNA"/>
</dbReference>
<keyword evidence="6" id="KW-0732">Signal</keyword>
<dbReference type="InterPro" id="IPR036942">
    <property type="entry name" value="Beta-barrel_TonB_sf"/>
</dbReference>
<comment type="similarity">
    <text evidence="12">Belongs to the TonB-dependent receptor family.</text>
</comment>
<dbReference type="InterPro" id="IPR000531">
    <property type="entry name" value="Beta-barrel_TonB"/>
</dbReference>
<evidence type="ECO:0000256" key="10">
    <source>
        <dbReference type="ARBA" id="ARBA00023136"/>
    </source>
</evidence>
<evidence type="ECO:0000313" key="14">
    <source>
        <dbReference type="EMBL" id="PVM83454.1"/>
    </source>
</evidence>
<reference evidence="14 15" key="1">
    <citation type="submission" date="2018-04" db="EMBL/GenBank/DDBJ databases">
        <title>The genome sequence of Caulobacter sp. 744.</title>
        <authorList>
            <person name="Gao J."/>
            <person name="Sun J."/>
        </authorList>
    </citation>
    <scope>NUCLEOTIDE SEQUENCE [LARGE SCALE GENOMIC DNA]</scope>
    <source>
        <strain evidence="14 15">774</strain>
    </source>
</reference>
<dbReference type="OrthoDB" id="9760333at2"/>
<gene>
    <name evidence="14" type="ORF">DDF67_21210</name>
</gene>
<dbReference type="RefSeq" id="WP_109102805.1">
    <property type="nucleotide sequence ID" value="NZ_QDKQ01000069.1"/>
</dbReference>
<keyword evidence="3 12" id="KW-1134">Transmembrane beta strand</keyword>
<keyword evidence="5 12" id="KW-0812">Transmembrane</keyword>
<comment type="caution">
    <text evidence="14">The sequence shown here is derived from an EMBL/GenBank/DDBJ whole genome shotgun (WGS) entry which is preliminary data.</text>
</comment>
<evidence type="ECO:0000313" key="15">
    <source>
        <dbReference type="Proteomes" id="UP000245073"/>
    </source>
</evidence>
<sequence>MDLTVLSSAYVNTYSRRVQKGLYAQDQMTIGRLHLIASGRYDWYEQVTDNKKNNTSSTLEQNAFTMRLGGLYELGAGLAPYVSYSESFEPQAGTTWQGEAFVPVTGRQLEAGLKYQPKGTSALFTLAAYELERRKAPVADPQGGTNGIPANSQIQIGEVRVRGVELEGRGEVSRGLNVVAALSYTDAIVTQGAPAIAATATNSGTPTTTGARQLGVPEWGASTFVSYDLGRAGRATGAAAGLRLGGGLRYVGGSDGTTTYAVINNVTTFQRFHTDGFILVDALVGYDLGAVSADLKGWDAALNAANLFDKRHISACPFNNSCYFGSARTVTATLRYSW</sequence>
<comment type="subcellular location">
    <subcellularLocation>
        <location evidence="1 12">Cell outer membrane</location>
        <topology evidence="1 12">Multi-pass membrane protein</topology>
    </subcellularLocation>
</comment>
<evidence type="ECO:0000256" key="7">
    <source>
        <dbReference type="ARBA" id="ARBA00023004"/>
    </source>
</evidence>
<accession>A0A2T9JID8</accession>
<evidence type="ECO:0000256" key="3">
    <source>
        <dbReference type="ARBA" id="ARBA00022452"/>
    </source>
</evidence>
<evidence type="ECO:0000256" key="9">
    <source>
        <dbReference type="ARBA" id="ARBA00023077"/>
    </source>
</evidence>
<keyword evidence="8" id="KW-0406">Ion transport</keyword>
<name>A0A2T9JID8_9CAUL</name>
<evidence type="ECO:0000256" key="12">
    <source>
        <dbReference type="PROSITE-ProRule" id="PRU01360"/>
    </source>
</evidence>
<dbReference type="Pfam" id="PF00593">
    <property type="entry name" value="TonB_dep_Rec_b-barrel"/>
    <property type="match status" value="1"/>
</dbReference>
<evidence type="ECO:0000256" key="4">
    <source>
        <dbReference type="ARBA" id="ARBA00022496"/>
    </source>
</evidence>
<keyword evidence="2 12" id="KW-0813">Transport</keyword>
<proteinExistence type="inferred from homology"/>
<dbReference type="InterPro" id="IPR039426">
    <property type="entry name" value="TonB-dep_rcpt-like"/>
</dbReference>
<keyword evidence="10 12" id="KW-0472">Membrane</keyword>
<evidence type="ECO:0000256" key="8">
    <source>
        <dbReference type="ARBA" id="ARBA00023065"/>
    </source>
</evidence>
<dbReference type="GO" id="GO:0015344">
    <property type="term" value="F:siderophore uptake transmembrane transporter activity"/>
    <property type="evidence" value="ECO:0007669"/>
    <property type="project" value="TreeGrafter"/>
</dbReference>
<dbReference type="AlphaFoldDB" id="A0A2T9JID8"/>
<feature type="domain" description="TonB-dependent receptor-like beta-barrel" evidence="13">
    <location>
        <begin position="10"/>
        <end position="307"/>
    </location>
</feature>
<keyword evidence="15" id="KW-1185">Reference proteome</keyword>
<dbReference type="SUPFAM" id="SSF56935">
    <property type="entry name" value="Porins"/>
    <property type="match status" value="1"/>
</dbReference>
<evidence type="ECO:0000256" key="1">
    <source>
        <dbReference type="ARBA" id="ARBA00004571"/>
    </source>
</evidence>
<keyword evidence="11 12" id="KW-0998">Cell outer membrane</keyword>
<organism evidence="14 15">
    <name type="scientific">Caulobacter endophyticus</name>
    <dbReference type="NCBI Taxonomy" id="2172652"/>
    <lineage>
        <taxon>Bacteria</taxon>
        <taxon>Pseudomonadati</taxon>
        <taxon>Pseudomonadota</taxon>
        <taxon>Alphaproteobacteria</taxon>
        <taxon>Caulobacterales</taxon>
        <taxon>Caulobacteraceae</taxon>
        <taxon>Caulobacter</taxon>
    </lineage>
</organism>
<dbReference type="PROSITE" id="PS52016">
    <property type="entry name" value="TONB_DEPENDENT_REC_3"/>
    <property type="match status" value="1"/>
</dbReference>
<keyword evidence="7" id="KW-0408">Iron</keyword>
<keyword evidence="9" id="KW-0798">TonB box</keyword>
<dbReference type="PANTHER" id="PTHR32552:SF68">
    <property type="entry name" value="FERRICHROME OUTER MEMBRANE TRANSPORTER_PHAGE RECEPTOR"/>
    <property type="match status" value="1"/>
</dbReference>
<dbReference type="PANTHER" id="PTHR32552">
    <property type="entry name" value="FERRICHROME IRON RECEPTOR-RELATED"/>
    <property type="match status" value="1"/>
</dbReference>
<dbReference type="Gene3D" id="2.40.170.20">
    <property type="entry name" value="TonB-dependent receptor, beta-barrel domain"/>
    <property type="match status" value="1"/>
</dbReference>
<evidence type="ECO:0000256" key="2">
    <source>
        <dbReference type="ARBA" id="ARBA00022448"/>
    </source>
</evidence>
<evidence type="ECO:0000256" key="5">
    <source>
        <dbReference type="ARBA" id="ARBA00022692"/>
    </source>
</evidence>
<keyword evidence="4" id="KW-0410">Iron transport</keyword>
<evidence type="ECO:0000256" key="11">
    <source>
        <dbReference type="ARBA" id="ARBA00023237"/>
    </source>
</evidence>
<evidence type="ECO:0000256" key="6">
    <source>
        <dbReference type="ARBA" id="ARBA00022729"/>
    </source>
</evidence>